<evidence type="ECO:0000256" key="7">
    <source>
        <dbReference type="HAMAP-Rule" id="MF_00201"/>
    </source>
</evidence>
<gene>
    <name evidence="7 9" type="primary">recO</name>
    <name evidence="9" type="ORF">DIS07_04120</name>
</gene>
<dbReference type="GO" id="GO:0006302">
    <property type="term" value="P:double-strand break repair"/>
    <property type="evidence" value="ECO:0007669"/>
    <property type="project" value="TreeGrafter"/>
</dbReference>
<dbReference type="Pfam" id="PF11967">
    <property type="entry name" value="RecO_N"/>
    <property type="match status" value="1"/>
</dbReference>
<evidence type="ECO:0000256" key="3">
    <source>
        <dbReference type="ARBA" id="ARBA00022763"/>
    </source>
</evidence>
<evidence type="ECO:0000259" key="8">
    <source>
        <dbReference type="Pfam" id="PF11967"/>
    </source>
</evidence>
<sequence>MATVTTKAIVFSTLKYSDTSLIVKCYTQEEGLKTYIIKGVLKAKKGGIKVAYFQPLTNLKIVANHNNKGKLNTIKEVRISNPYKTIYKDIVKQSVVLFLSEVLTYAIKEEEKNELLFKYIETSLIWLDLHNKIANFHLLFLLNLTKYLGFYPDLSEKEKLGFNLIEGNFTEVSSQKSIISGNEFYQFKKLLGIHFDSIEKVSFSKQERQIVLKIIIRYFELHLDGFKNPKSLQILEAVFS</sequence>
<comment type="similarity">
    <text evidence="1 7">Belongs to the RecO family.</text>
</comment>
<comment type="caution">
    <text evidence="9">The sequence shown here is derived from an EMBL/GenBank/DDBJ whole genome shotgun (WGS) entry which is preliminary data.</text>
</comment>
<keyword evidence="4 7" id="KW-0233">DNA recombination</keyword>
<dbReference type="SUPFAM" id="SSF57863">
    <property type="entry name" value="ArfGap/RecO-like zinc finger"/>
    <property type="match status" value="1"/>
</dbReference>
<proteinExistence type="inferred from homology"/>
<dbReference type="PANTHER" id="PTHR33991:SF1">
    <property type="entry name" value="DNA REPAIR PROTEIN RECO"/>
    <property type="match status" value="1"/>
</dbReference>
<dbReference type="HAMAP" id="MF_00201">
    <property type="entry name" value="RecO"/>
    <property type="match status" value="1"/>
</dbReference>
<keyword evidence="10" id="KW-1185">Reference proteome</keyword>
<dbReference type="Gene3D" id="1.20.1440.120">
    <property type="entry name" value="Recombination protein O, C-terminal domain"/>
    <property type="match status" value="1"/>
</dbReference>
<dbReference type="NCBIfam" id="TIGR00613">
    <property type="entry name" value="reco"/>
    <property type="match status" value="1"/>
</dbReference>
<accession>A0A2U2JBC0</accession>
<dbReference type="SUPFAM" id="SSF50249">
    <property type="entry name" value="Nucleic acid-binding proteins"/>
    <property type="match status" value="1"/>
</dbReference>
<evidence type="ECO:0000256" key="6">
    <source>
        <dbReference type="ARBA" id="ARBA00033409"/>
    </source>
</evidence>
<feature type="domain" description="DNA replication/recombination mediator RecO N-terminal" evidence="8">
    <location>
        <begin position="1"/>
        <end position="83"/>
    </location>
</feature>
<evidence type="ECO:0000256" key="5">
    <source>
        <dbReference type="ARBA" id="ARBA00023204"/>
    </source>
</evidence>
<dbReference type="PANTHER" id="PTHR33991">
    <property type="entry name" value="DNA REPAIR PROTEIN RECO"/>
    <property type="match status" value="1"/>
</dbReference>
<dbReference type="OrthoDB" id="9789152at2"/>
<organism evidence="9 10">
    <name type="scientific">Polaribacter aquimarinus</name>
    <dbReference type="NCBI Taxonomy" id="2100726"/>
    <lineage>
        <taxon>Bacteria</taxon>
        <taxon>Pseudomonadati</taxon>
        <taxon>Bacteroidota</taxon>
        <taxon>Flavobacteriia</taxon>
        <taxon>Flavobacteriales</taxon>
        <taxon>Flavobacteriaceae</taxon>
    </lineage>
</organism>
<dbReference type="EMBL" id="QFFG01000002">
    <property type="protein sequence ID" value="PWG05638.1"/>
    <property type="molecule type" value="Genomic_DNA"/>
</dbReference>
<evidence type="ECO:0000256" key="4">
    <source>
        <dbReference type="ARBA" id="ARBA00023172"/>
    </source>
</evidence>
<dbReference type="InterPro" id="IPR012340">
    <property type="entry name" value="NA-bd_OB-fold"/>
</dbReference>
<dbReference type="RefSeq" id="WP_109403972.1">
    <property type="nucleotide sequence ID" value="NZ_QFFG01000002.1"/>
</dbReference>
<evidence type="ECO:0000256" key="2">
    <source>
        <dbReference type="ARBA" id="ARBA00021310"/>
    </source>
</evidence>
<dbReference type="Proteomes" id="UP000245670">
    <property type="component" value="Unassembled WGS sequence"/>
</dbReference>
<evidence type="ECO:0000256" key="1">
    <source>
        <dbReference type="ARBA" id="ARBA00007452"/>
    </source>
</evidence>
<protein>
    <recommendedName>
        <fullName evidence="2 7">DNA repair protein RecO</fullName>
    </recommendedName>
    <alternativeName>
        <fullName evidence="6 7">Recombination protein O</fullName>
    </alternativeName>
</protein>
<dbReference type="Pfam" id="PF02565">
    <property type="entry name" value="RecO_C"/>
    <property type="match status" value="1"/>
</dbReference>
<dbReference type="AlphaFoldDB" id="A0A2U2JBC0"/>
<dbReference type="InterPro" id="IPR037278">
    <property type="entry name" value="ARFGAP/RecO"/>
</dbReference>
<dbReference type="GO" id="GO:0043590">
    <property type="term" value="C:bacterial nucleoid"/>
    <property type="evidence" value="ECO:0007669"/>
    <property type="project" value="TreeGrafter"/>
</dbReference>
<name>A0A2U2JBC0_9FLAO</name>
<evidence type="ECO:0000313" key="10">
    <source>
        <dbReference type="Proteomes" id="UP000245670"/>
    </source>
</evidence>
<reference evidence="9 10" key="1">
    <citation type="submission" date="2018-05" db="EMBL/GenBank/DDBJ databases">
        <title>Polaribacter aquimarinus sp. nov., isolated from sediment in a sediment of sea.</title>
        <authorList>
            <person name="Lu D."/>
        </authorList>
    </citation>
    <scope>NUCLEOTIDE SEQUENCE [LARGE SCALE GENOMIC DNA]</scope>
    <source>
        <strain evidence="9 10">ZY113</strain>
    </source>
</reference>
<keyword evidence="3 7" id="KW-0227">DNA damage</keyword>
<comment type="function">
    <text evidence="7">Involved in DNA repair and RecF pathway recombination.</text>
</comment>
<evidence type="ECO:0000313" key="9">
    <source>
        <dbReference type="EMBL" id="PWG05638.1"/>
    </source>
</evidence>
<keyword evidence="5 7" id="KW-0234">DNA repair</keyword>
<dbReference type="InterPro" id="IPR042242">
    <property type="entry name" value="RecO_C"/>
</dbReference>
<dbReference type="Gene3D" id="2.40.50.140">
    <property type="entry name" value="Nucleic acid-binding proteins"/>
    <property type="match status" value="1"/>
</dbReference>
<dbReference type="GO" id="GO:0006310">
    <property type="term" value="P:DNA recombination"/>
    <property type="evidence" value="ECO:0007669"/>
    <property type="project" value="UniProtKB-UniRule"/>
</dbReference>
<dbReference type="InterPro" id="IPR003717">
    <property type="entry name" value="RecO"/>
</dbReference>
<dbReference type="InterPro" id="IPR022572">
    <property type="entry name" value="DNA_rep/recomb_RecO_N"/>
</dbReference>